<feature type="compositionally biased region" description="Polar residues" evidence="1">
    <location>
        <begin position="1"/>
        <end position="10"/>
    </location>
</feature>
<comment type="caution">
    <text evidence="2">The sequence shown here is derived from an EMBL/GenBank/DDBJ whole genome shotgun (WGS) entry which is preliminary data.</text>
</comment>
<dbReference type="PANTHER" id="PTHR34686:SF1">
    <property type="entry name" value="MATERNAL EFFECT EMBRYO ARREST 59"/>
    <property type="match status" value="1"/>
</dbReference>
<evidence type="ECO:0000313" key="2">
    <source>
        <dbReference type="EMBL" id="GMN34494.1"/>
    </source>
</evidence>
<evidence type="ECO:0000313" key="3">
    <source>
        <dbReference type="Proteomes" id="UP001187192"/>
    </source>
</evidence>
<keyword evidence="3" id="KW-1185">Reference proteome</keyword>
<dbReference type="AlphaFoldDB" id="A0AA88DDF9"/>
<reference evidence="2" key="1">
    <citation type="submission" date="2023-07" db="EMBL/GenBank/DDBJ databases">
        <title>draft genome sequence of fig (Ficus carica).</title>
        <authorList>
            <person name="Takahashi T."/>
            <person name="Nishimura K."/>
        </authorList>
    </citation>
    <scope>NUCLEOTIDE SEQUENCE</scope>
</reference>
<proteinExistence type="predicted"/>
<feature type="region of interest" description="Disordered" evidence="1">
    <location>
        <begin position="1"/>
        <end position="64"/>
    </location>
</feature>
<name>A0AA88DDF9_FICCA</name>
<organism evidence="2 3">
    <name type="scientific">Ficus carica</name>
    <name type="common">Common fig</name>
    <dbReference type="NCBI Taxonomy" id="3494"/>
    <lineage>
        <taxon>Eukaryota</taxon>
        <taxon>Viridiplantae</taxon>
        <taxon>Streptophyta</taxon>
        <taxon>Embryophyta</taxon>
        <taxon>Tracheophyta</taxon>
        <taxon>Spermatophyta</taxon>
        <taxon>Magnoliopsida</taxon>
        <taxon>eudicotyledons</taxon>
        <taxon>Gunneridae</taxon>
        <taxon>Pentapetalae</taxon>
        <taxon>rosids</taxon>
        <taxon>fabids</taxon>
        <taxon>Rosales</taxon>
        <taxon>Moraceae</taxon>
        <taxon>Ficeae</taxon>
        <taxon>Ficus</taxon>
    </lineage>
</organism>
<protein>
    <recommendedName>
        <fullName evidence="4">Maternal effect embryo arrest 59</fullName>
    </recommendedName>
</protein>
<sequence>MVGQMTASKPSRSDEVLDSEEQVKLANQIRAQFDSMAPKRPSKPNRSEPDIPFSPNPVDPSTDLTIPELHKLRSLQSQSQVVFSEEGGKTVTEEFVETQYYRELDSIDKQHHTTGSGFIKVVREGNDKIELGEGHFGGVGTVVSTVGFRSNPATNDWVPKNMDEDDQVWL</sequence>
<gene>
    <name evidence="2" type="ORF">TIFTF001_004720</name>
</gene>
<evidence type="ECO:0000256" key="1">
    <source>
        <dbReference type="SAM" id="MobiDB-lite"/>
    </source>
</evidence>
<accession>A0AA88DDF9</accession>
<evidence type="ECO:0008006" key="4">
    <source>
        <dbReference type="Google" id="ProtNLM"/>
    </source>
</evidence>
<dbReference type="Proteomes" id="UP001187192">
    <property type="component" value="Unassembled WGS sequence"/>
</dbReference>
<dbReference type="EMBL" id="BTGU01000004">
    <property type="protein sequence ID" value="GMN34494.1"/>
    <property type="molecule type" value="Genomic_DNA"/>
</dbReference>
<dbReference type="PANTHER" id="PTHR34686">
    <property type="entry name" value="MATERNAL EFFECT EMBRYO ARREST PROTEIN"/>
    <property type="match status" value="1"/>
</dbReference>